<evidence type="ECO:0000256" key="4">
    <source>
        <dbReference type="ARBA" id="ARBA00022475"/>
    </source>
</evidence>
<dbReference type="OrthoDB" id="9811798at2"/>
<feature type="transmembrane region" description="Helical" evidence="10">
    <location>
        <begin position="30"/>
        <end position="58"/>
    </location>
</feature>
<dbReference type="GO" id="GO:0015297">
    <property type="term" value="F:antiporter activity"/>
    <property type="evidence" value="ECO:0007669"/>
    <property type="project" value="UniProtKB-KW"/>
</dbReference>
<organism evidence="15 16">
    <name type="scientific">Alkalispirillum mobile</name>
    <dbReference type="NCBI Taxonomy" id="85925"/>
    <lineage>
        <taxon>Bacteria</taxon>
        <taxon>Pseudomonadati</taxon>
        <taxon>Pseudomonadota</taxon>
        <taxon>Gammaproteobacteria</taxon>
        <taxon>Chromatiales</taxon>
        <taxon>Ectothiorhodospiraceae</taxon>
        <taxon>Alkalispirillum</taxon>
    </lineage>
</organism>
<feature type="domain" description="NADH-Ubiquinone oxidoreductase (complex I) chain 5 N-terminal" evidence="12">
    <location>
        <begin position="63"/>
        <end position="108"/>
    </location>
</feature>
<feature type="transmembrane region" description="Helical" evidence="10">
    <location>
        <begin position="596"/>
        <end position="614"/>
    </location>
</feature>
<evidence type="ECO:0000256" key="6">
    <source>
        <dbReference type="ARBA" id="ARBA00022989"/>
    </source>
</evidence>
<dbReference type="Pfam" id="PF20501">
    <property type="entry name" value="MbhE"/>
    <property type="match status" value="1"/>
</dbReference>
<feature type="transmembrane region" description="Helical" evidence="10">
    <location>
        <begin position="738"/>
        <end position="756"/>
    </location>
</feature>
<feature type="domain" description="NADH:quinone oxidoreductase/Mrp antiporter transmembrane" evidence="11">
    <location>
        <begin position="124"/>
        <end position="407"/>
    </location>
</feature>
<feature type="transmembrane region" description="Helical" evidence="10">
    <location>
        <begin position="320"/>
        <end position="344"/>
    </location>
</feature>
<dbReference type="Pfam" id="PF00662">
    <property type="entry name" value="Proton_antipo_N"/>
    <property type="match status" value="1"/>
</dbReference>
<keyword evidence="7" id="KW-0406">Ion transport</keyword>
<dbReference type="Pfam" id="PF00361">
    <property type="entry name" value="Proton_antipo_M"/>
    <property type="match status" value="1"/>
</dbReference>
<dbReference type="PANTHER" id="PTHR43373:SF1">
    <property type="entry name" value="NA(+)_H(+) ANTIPORTER SUBUNIT A"/>
    <property type="match status" value="1"/>
</dbReference>
<evidence type="ECO:0000259" key="13">
    <source>
        <dbReference type="Pfam" id="PF13244"/>
    </source>
</evidence>
<keyword evidence="16" id="KW-1185">Reference proteome</keyword>
<dbReference type="InterPro" id="IPR001750">
    <property type="entry name" value="ND/Mrp_TM"/>
</dbReference>
<dbReference type="PANTHER" id="PTHR43373">
    <property type="entry name" value="NA(+)/H(+) ANTIPORTER SUBUNIT"/>
    <property type="match status" value="1"/>
</dbReference>
<keyword evidence="8 10" id="KW-0472">Membrane</keyword>
<gene>
    <name evidence="15" type="ORF">DFR31_1673</name>
</gene>
<dbReference type="Proteomes" id="UP000275461">
    <property type="component" value="Unassembled WGS sequence"/>
</dbReference>
<feature type="transmembrane region" description="Helical" evidence="10">
    <location>
        <begin position="203"/>
        <end position="228"/>
    </location>
</feature>
<keyword evidence="4" id="KW-1003">Cell membrane</keyword>
<comment type="caution">
    <text evidence="15">The sequence shown here is derived from an EMBL/GenBank/DDBJ whole genome shotgun (WGS) entry which is preliminary data.</text>
</comment>
<dbReference type="GO" id="GO:0006811">
    <property type="term" value="P:monoatomic ion transport"/>
    <property type="evidence" value="ECO:0007669"/>
    <property type="project" value="UniProtKB-KW"/>
</dbReference>
<sequence>MLLAVLSGFLVAIAAPWLYQSLQDRAGWVLALLPAALTVYFATFLPQVMAGEAVLIHYDWVPGLEINLSFLVDGLSLMFALLISLIGTFIVLYASGYLKGDEYLPRFYVLILSFMAAMLGLVLSDNLITLFVFWELTSIISYMLIGHNHEDKEARKCALQGLFVTVGGGLALLAGLILMAGVAGSFSLHEILNDGDVLRDSHLYVPILILVLAGCFTKSAQVPFHFWLPNAMAAPTPVSAYLHSATMVKAGVYLLARLNPGLGGTELWMTILPIFGALTMFTGAYLAVRSTGIKRVLAYSTVMALGTLTMLVGIGTETAMIAFACFLMAHSLYKGALFMVAGAVDHEAGTKDVTKLGGLRRKMPITATFAAIAALSLAGIPPLFGFVAKELLFESVLEAGGLAFFLSVLAMASAVLVIAVAAIVAIRPFWGQLKETPKKPHEAPLPMLLGPIVLASLSLFFGVLVFIPDALLVQATVLAVYGEPVDFYLSLWHGINAPLMMSLASLVLGTLLFLNWDRVRGAMGKLDWLYDRGPEAGYFKVMEGLVWTADWQTRVLQNGYLRNYIMTIVLTTVGLVGYALFSRYDVSLVAFGEIRLHEYAVAGLLVASALFACITQSRLGAVASAGVFGFAIALIFILFSAPDLGITQILVETLTVILLILVLFRLPGFINFSSPGARLRDAGVALLLGGLMTLLILTTVEHQFHAPISEWMIDRSVPEAYGRNIVNVILVDYRALDTLGEIFVLGLAAIGVYAMIKLKAENRVKDEKEC</sequence>
<name>A0A498C7L7_9GAMM</name>
<keyword evidence="6 10" id="KW-1133">Transmembrane helix</keyword>
<protein>
    <submittedName>
        <fullName evidence="15">Multisubunit sodium/proton antiporter MrpA subunit</fullName>
    </submittedName>
</protein>
<feature type="transmembrane region" description="Helical" evidence="10">
    <location>
        <begin position="365"/>
        <end position="384"/>
    </location>
</feature>
<evidence type="ECO:0000256" key="8">
    <source>
        <dbReference type="ARBA" id="ARBA00023136"/>
    </source>
</evidence>
<keyword evidence="5 9" id="KW-0812">Transmembrane</keyword>
<feature type="transmembrane region" description="Helical" evidence="10">
    <location>
        <begin position="268"/>
        <end position="287"/>
    </location>
</feature>
<reference evidence="15 16" key="1">
    <citation type="submission" date="2018-10" db="EMBL/GenBank/DDBJ databases">
        <title>Genomic Encyclopedia of Type Strains, Phase IV (KMG-IV): sequencing the most valuable type-strain genomes for metagenomic binning, comparative biology and taxonomic classification.</title>
        <authorList>
            <person name="Goeker M."/>
        </authorList>
    </citation>
    <scope>NUCLEOTIDE SEQUENCE [LARGE SCALE GENOMIC DNA]</scope>
    <source>
        <strain evidence="15 16">DSM 12769</strain>
    </source>
</reference>
<accession>A0A498C7L7</accession>
<feature type="transmembrane region" description="Helical" evidence="10">
    <location>
        <begin position="404"/>
        <end position="426"/>
    </location>
</feature>
<dbReference type="RefSeq" id="WP_121442220.1">
    <property type="nucleotide sequence ID" value="NZ_RCDA01000002.1"/>
</dbReference>
<feature type="transmembrane region" description="Helical" evidence="10">
    <location>
        <begin position="240"/>
        <end position="256"/>
    </location>
</feature>
<evidence type="ECO:0000313" key="15">
    <source>
        <dbReference type="EMBL" id="RLK48568.1"/>
    </source>
</evidence>
<dbReference type="AlphaFoldDB" id="A0A498C7L7"/>
<dbReference type="InterPro" id="IPR025383">
    <property type="entry name" value="MrpA_C/MbhD"/>
</dbReference>
<dbReference type="InterPro" id="IPR050616">
    <property type="entry name" value="CPA3_Na-H_Antiporter_A"/>
</dbReference>
<evidence type="ECO:0000256" key="10">
    <source>
        <dbReference type="SAM" id="Phobius"/>
    </source>
</evidence>
<evidence type="ECO:0000256" key="2">
    <source>
        <dbReference type="ARBA" id="ARBA00022448"/>
    </source>
</evidence>
<keyword evidence="3" id="KW-0050">Antiport</keyword>
<feature type="transmembrane region" description="Helical" evidence="10">
    <location>
        <begin position="564"/>
        <end position="584"/>
    </location>
</feature>
<dbReference type="Pfam" id="PF13244">
    <property type="entry name" value="MbhD"/>
    <property type="match status" value="1"/>
</dbReference>
<feature type="transmembrane region" description="Helical" evidence="10">
    <location>
        <begin position="645"/>
        <end position="664"/>
    </location>
</feature>
<comment type="subcellular location">
    <subcellularLocation>
        <location evidence="1">Cell membrane</location>
        <topology evidence="1">Multi-pass membrane protein</topology>
    </subcellularLocation>
    <subcellularLocation>
        <location evidence="9">Membrane</location>
        <topology evidence="9">Multi-pass membrane protein</topology>
    </subcellularLocation>
</comment>
<evidence type="ECO:0000259" key="11">
    <source>
        <dbReference type="Pfam" id="PF00361"/>
    </source>
</evidence>
<feature type="transmembrane region" description="Helical" evidence="10">
    <location>
        <begin position="447"/>
        <end position="467"/>
    </location>
</feature>
<dbReference type="GO" id="GO:0005886">
    <property type="term" value="C:plasma membrane"/>
    <property type="evidence" value="ECO:0007669"/>
    <property type="project" value="UniProtKB-SubCell"/>
</dbReference>
<feature type="transmembrane region" description="Helical" evidence="10">
    <location>
        <begin position="296"/>
        <end position="314"/>
    </location>
</feature>
<feature type="transmembrane region" description="Helical" evidence="10">
    <location>
        <begin position="621"/>
        <end position="639"/>
    </location>
</feature>
<feature type="transmembrane region" description="Helical" evidence="10">
    <location>
        <begin position="107"/>
        <end position="136"/>
    </location>
</feature>
<dbReference type="NCBIfam" id="NF009287">
    <property type="entry name" value="PRK12647.1"/>
    <property type="match status" value="1"/>
</dbReference>
<feature type="transmembrane region" description="Helical" evidence="10">
    <location>
        <begin position="684"/>
        <end position="704"/>
    </location>
</feature>
<feature type="domain" description="MrpA C-terminal/MbhE" evidence="14">
    <location>
        <begin position="678"/>
        <end position="757"/>
    </location>
</feature>
<evidence type="ECO:0000256" key="9">
    <source>
        <dbReference type="RuleBase" id="RU000320"/>
    </source>
</evidence>
<evidence type="ECO:0000259" key="14">
    <source>
        <dbReference type="Pfam" id="PF20501"/>
    </source>
</evidence>
<feature type="transmembrane region" description="Helical" evidence="10">
    <location>
        <begin position="70"/>
        <end position="95"/>
    </location>
</feature>
<feature type="transmembrane region" description="Helical" evidence="10">
    <location>
        <begin position="157"/>
        <end position="183"/>
    </location>
</feature>
<evidence type="ECO:0000256" key="1">
    <source>
        <dbReference type="ARBA" id="ARBA00004651"/>
    </source>
</evidence>
<dbReference type="InterPro" id="IPR046806">
    <property type="entry name" value="MrpA_C/MbhE"/>
</dbReference>
<dbReference type="PRINTS" id="PR01434">
    <property type="entry name" value="NADHDHGNASE5"/>
</dbReference>
<dbReference type="InterPro" id="IPR001516">
    <property type="entry name" value="Proton_antipo_N"/>
</dbReference>
<evidence type="ECO:0000256" key="3">
    <source>
        <dbReference type="ARBA" id="ARBA00022449"/>
    </source>
</evidence>
<feature type="domain" description="MrpA C-terminal/MbhD" evidence="13">
    <location>
        <begin position="604"/>
        <end position="667"/>
    </location>
</feature>
<proteinExistence type="predicted"/>
<dbReference type="EMBL" id="RCDA01000002">
    <property type="protein sequence ID" value="RLK48568.1"/>
    <property type="molecule type" value="Genomic_DNA"/>
</dbReference>
<evidence type="ECO:0000313" key="16">
    <source>
        <dbReference type="Proteomes" id="UP000275461"/>
    </source>
</evidence>
<keyword evidence="2" id="KW-0813">Transport</keyword>
<evidence type="ECO:0000256" key="7">
    <source>
        <dbReference type="ARBA" id="ARBA00023065"/>
    </source>
</evidence>
<feature type="transmembrane region" description="Helical" evidence="10">
    <location>
        <begin position="487"/>
        <end position="514"/>
    </location>
</feature>
<evidence type="ECO:0000256" key="5">
    <source>
        <dbReference type="ARBA" id="ARBA00022692"/>
    </source>
</evidence>
<evidence type="ECO:0000259" key="12">
    <source>
        <dbReference type="Pfam" id="PF00662"/>
    </source>
</evidence>